<dbReference type="EMBL" id="JWZT01002870">
    <property type="protein sequence ID" value="KII68276.1"/>
    <property type="molecule type" value="Genomic_DNA"/>
</dbReference>
<evidence type="ECO:0000313" key="2">
    <source>
        <dbReference type="Proteomes" id="UP000031668"/>
    </source>
</evidence>
<evidence type="ECO:0000313" key="1">
    <source>
        <dbReference type="EMBL" id="KII68276.1"/>
    </source>
</evidence>
<keyword evidence="2" id="KW-1185">Reference proteome</keyword>
<dbReference type="Proteomes" id="UP000031668">
    <property type="component" value="Unassembled WGS sequence"/>
</dbReference>
<gene>
    <name evidence="1" type="ORF">RF11_06716</name>
</gene>
<dbReference type="AlphaFoldDB" id="A0A0C2MM33"/>
<reference evidence="1 2" key="1">
    <citation type="journal article" date="2014" name="Genome Biol. Evol.">
        <title>The genome of the myxosporean Thelohanellus kitauei shows adaptations to nutrient acquisition within its fish host.</title>
        <authorList>
            <person name="Yang Y."/>
            <person name="Xiong J."/>
            <person name="Zhou Z."/>
            <person name="Huo F."/>
            <person name="Miao W."/>
            <person name="Ran C."/>
            <person name="Liu Y."/>
            <person name="Zhang J."/>
            <person name="Feng J."/>
            <person name="Wang M."/>
            <person name="Wang M."/>
            <person name="Wang L."/>
            <person name="Yao B."/>
        </authorList>
    </citation>
    <scope>NUCLEOTIDE SEQUENCE [LARGE SCALE GENOMIC DNA]</scope>
    <source>
        <strain evidence="1">Wuqing</strain>
    </source>
</reference>
<name>A0A0C2MM33_THEKT</name>
<organism evidence="1 2">
    <name type="scientific">Thelohanellus kitauei</name>
    <name type="common">Myxosporean</name>
    <dbReference type="NCBI Taxonomy" id="669202"/>
    <lineage>
        <taxon>Eukaryota</taxon>
        <taxon>Metazoa</taxon>
        <taxon>Cnidaria</taxon>
        <taxon>Myxozoa</taxon>
        <taxon>Myxosporea</taxon>
        <taxon>Bivalvulida</taxon>
        <taxon>Platysporina</taxon>
        <taxon>Myxobolidae</taxon>
        <taxon>Thelohanellus</taxon>
    </lineage>
</organism>
<protein>
    <submittedName>
        <fullName evidence="1">Uncharacterized protein</fullName>
    </submittedName>
</protein>
<sequence length="524" mass="61495">MDIKEISEKQSEIPIINKIITFTNVETEKVSILNISHRVFTDMLMHSCMADNLPQDINDRVFGDEKMMMWIARPTVTAVSFLINSYFSPKRENSKNLSKFMNFFLHSKLYGYVQVQDFTAVQILMTNLEPGLFLKYLLCNISPSIRDKEDIFHSISSILCHQGLCRVLNIKKLLILIYTAIIERHFIGVSEDPEYEFVERQVIHFLACDRETWPLIQEEIYMYRQLSSEKNPDFLKMLGKAIEKMTFTKSFWNEGEVYCLKPNCIKLVNVFYSIYGLAEPKNRYKYLQRLYRDKISKFELPDLVELRKNFLGMNNFVFSKEFSELIIYVVVKRYGDIDKPSSKGRVYGDLVIVVMILYQSLYSKYQQTLDFIFDNRQNLGNQNIMDIIVSVRSKMLDSYFNSVVDYLVELSLVERAYSDDLSQTELEKRISDHHILMQKYVENVDKIVKDWPTYCSLVSTQIFQLQVQGGIEPNLDLNEFQGLKPDQLRAKFNIFKYSTTSFFYAFARMQREAYGEGLAEVGFV</sequence>
<dbReference type="OrthoDB" id="26387at2759"/>
<proteinExistence type="predicted"/>
<comment type="caution">
    <text evidence="1">The sequence shown here is derived from an EMBL/GenBank/DDBJ whole genome shotgun (WGS) entry which is preliminary data.</text>
</comment>
<accession>A0A0C2MM33</accession>